<organism evidence="1 2">
    <name type="scientific">Streptomyces atratus</name>
    <dbReference type="NCBI Taxonomy" id="1893"/>
    <lineage>
        <taxon>Bacteria</taxon>
        <taxon>Bacillati</taxon>
        <taxon>Actinomycetota</taxon>
        <taxon>Actinomycetes</taxon>
        <taxon>Kitasatosporales</taxon>
        <taxon>Streptomycetaceae</taxon>
        <taxon>Streptomyces</taxon>
    </lineage>
</organism>
<accession>A0A2Z5J8H8</accession>
<evidence type="ECO:0000313" key="1">
    <source>
        <dbReference type="EMBL" id="AXE76225.1"/>
    </source>
</evidence>
<dbReference type="KEGG" id="sata:C5746_03790"/>
<dbReference type="EMBL" id="CP027306">
    <property type="protein sequence ID" value="AXE76225.1"/>
    <property type="molecule type" value="Genomic_DNA"/>
</dbReference>
<evidence type="ECO:0000313" key="2">
    <source>
        <dbReference type="Proteomes" id="UP000252698"/>
    </source>
</evidence>
<proteinExistence type="predicted"/>
<reference evidence="1 2" key="1">
    <citation type="journal article" date="2018" name="Front. Microbiol.">
        <title>Genome Sequencing of Streptomyces atratus SCSIOZH16 and Activation Production of Nocardamine via Metabolic Engineering.</title>
        <authorList>
            <person name="Li Y."/>
            <person name="Zhang C."/>
            <person name="Liu C."/>
            <person name="Ju J."/>
            <person name="Ma J."/>
        </authorList>
    </citation>
    <scope>NUCLEOTIDE SEQUENCE [LARGE SCALE GENOMIC DNA]</scope>
    <source>
        <strain evidence="1 2">SCSIO_ZH16</strain>
    </source>
</reference>
<dbReference type="RefSeq" id="WP_114242890.1">
    <property type="nucleotide sequence ID" value="NZ_CP027306.1"/>
</dbReference>
<dbReference type="GeneID" id="95517675"/>
<sequence>MSDRERYESRFRTSLARPVEPAIAAGIAAGELPAAHTQLSAAAAIGAVGEALLGPLPPVGERTDPGPVVEGIATLRLRAVVADGT</sequence>
<protein>
    <submittedName>
        <fullName evidence="1">Uncharacterized protein</fullName>
    </submittedName>
</protein>
<gene>
    <name evidence="1" type="ORF">C5746_03790</name>
</gene>
<dbReference type="Proteomes" id="UP000252698">
    <property type="component" value="Chromosome"/>
</dbReference>
<dbReference type="AlphaFoldDB" id="A0A2Z5J8H8"/>
<name>A0A2Z5J8H8_STRAR</name>